<proteinExistence type="predicted"/>
<accession>A0AAU8HXS0</accession>
<reference evidence="1" key="1">
    <citation type="submission" date="2024-03" db="EMBL/GenBank/DDBJ databases">
        <authorList>
            <person name="Chantapakul B."/>
            <person name="Wang S."/>
        </authorList>
    </citation>
    <scope>NUCLEOTIDE SEQUENCE</scope>
</reference>
<protein>
    <submittedName>
        <fullName evidence="1">Uncharacterized protein</fullName>
    </submittedName>
</protein>
<sequence>MNFIEGKFLYCNNGNDATDCIGVYYRHVSGMVRVLSISGHKPGEFLDFYERDVSEISLPAIESIFPIGKGITWGIKSAFYVIKEIYHDDKEGWIMKLKNDSGFVNLEIIDTQREDCSFDKCPGILPAYYIGQMMIQNKNQRFRESVFDLSDPPVGEGSDPAVSKEALFEKKFFLVDGHSGCVDVYNGEINIHIKSLSDLEEAQEFINFCIEKGIYK</sequence>
<name>A0AAU8HXS0_9CAUD</name>
<evidence type="ECO:0000313" key="1">
    <source>
        <dbReference type="EMBL" id="XCI77427.1"/>
    </source>
</evidence>
<gene>
    <name evidence="1" type="ORF">LDCGVIBL_CDS0069</name>
</gene>
<organism evidence="1">
    <name type="scientific">Rhizobium phage LG08</name>
    <dbReference type="NCBI Taxonomy" id="3129229"/>
    <lineage>
        <taxon>Viruses</taxon>
        <taxon>Duplodnaviria</taxon>
        <taxon>Heunggongvirae</taxon>
        <taxon>Uroviricota</taxon>
        <taxon>Caudoviricetes</taxon>
    </lineage>
</organism>
<dbReference type="EMBL" id="PP429226">
    <property type="protein sequence ID" value="XCI77427.1"/>
    <property type="molecule type" value="Genomic_DNA"/>
</dbReference>